<dbReference type="AlphaFoldDB" id="A0A1P8UK54"/>
<evidence type="ECO:0000313" key="2">
    <source>
        <dbReference type="EMBL" id="APZ44213.1"/>
    </source>
</evidence>
<feature type="region of interest" description="Disordered" evidence="1">
    <location>
        <begin position="148"/>
        <end position="169"/>
    </location>
</feature>
<dbReference type="KEGG" id="afy:BW247_14880"/>
<reference evidence="2 3" key="1">
    <citation type="submission" date="2017-01" db="EMBL/GenBank/DDBJ databases">
        <title>Draft sequence of Acidihalobacter ferrooxidans strain DSM 14175 (strain V8).</title>
        <authorList>
            <person name="Khaleque H.N."/>
            <person name="Ramsay J.P."/>
            <person name="Murphy R.J.T."/>
            <person name="Kaksonen A.H."/>
            <person name="Boxall N.J."/>
            <person name="Watkin E.L.J."/>
        </authorList>
    </citation>
    <scope>NUCLEOTIDE SEQUENCE [LARGE SCALE GENOMIC DNA]</scope>
    <source>
        <strain evidence="2 3">V8</strain>
    </source>
</reference>
<accession>A0A1P8UK54</accession>
<gene>
    <name evidence="2" type="ORF">BW247_14880</name>
</gene>
<sequence>MPDTGSTHLVTLLRGTSALWPSREYDRQLAKLRSAIGTHIYLVEMRVDDLHVSARFPGKSHELLAIVDFPKPDPARRLYPHLVLLDDGRGINLGRILRISRQRPYAPSAGDLLYDDNTLSDALLHGERALSKARIRLIARRQLAEHVNTGHMPRLDATDEDDDPTQSAR</sequence>
<dbReference type="Proteomes" id="UP000243807">
    <property type="component" value="Chromosome"/>
</dbReference>
<organism evidence="2 3">
    <name type="scientific">Acidihalobacter ferrooxydans</name>
    <dbReference type="NCBI Taxonomy" id="1765967"/>
    <lineage>
        <taxon>Bacteria</taxon>
        <taxon>Pseudomonadati</taxon>
        <taxon>Pseudomonadota</taxon>
        <taxon>Gammaproteobacteria</taxon>
        <taxon>Chromatiales</taxon>
        <taxon>Ectothiorhodospiraceae</taxon>
        <taxon>Acidihalobacter</taxon>
    </lineage>
</organism>
<dbReference type="OrthoDB" id="5768841at2"/>
<protein>
    <submittedName>
        <fullName evidence="2">Uncharacterized protein</fullName>
    </submittedName>
</protein>
<name>A0A1P8UK54_9GAMM</name>
<keyword evidence="3" id="KW-1185">Reference proteome</keyword>
<evidence type="ECO:0000313" key="3">
    <source>
        <dbReference type="Proteomes" id="UP000243807"/>
    </source>
</evidence>
<dbReference type="STRING" id="1765967.BW247_14880"/>
<proteinExistence type="predicted"/>
<evidence type="ECO:0000256" key="1">
    <source>
        <dbReference type="SAM" id="MobiDB-lite"/>
    </source>
</evidence>
<dbReference type="RefSeq" id="WP_076837836.1">
    <property type="nucleotide sequence ID" value="NZ_CP019434.1"/>
</dbReference>
<dbReference type="EMBL" id="CP019434">
    <property type="protein sequence ID" value="APZ44213.1"/>
    <property type="molecule type" value="Genomic_DNA"/>
</dbReference>
<feature type="compositionally biased region" description="Acidic residues" evidence="1">
    <location>
        <begin position="158"/>
        <end position="169"/>
    </location>
</feature>